<gene>
    <name evidence="2" type="ORF">HJG63_009522</name>
</gene>
<organism evidence="2 3">
    <name type="scientific">Rousettus aegyptiacus</name>
    <name type="common">Egyptian fruit bat</name>
    <name type="synonym">Pteropus aegyptiacus</name>
    <dbReference type="NCBI Taxonomy" id="9407"/>
    <lineage>
        <taxon>Eukaryota</taxon>
        <taxon>Metazoa</taxon>
        <taxon>Chordata</taxon>
        <taxon>Craniata</taxon>
        <taxon>Vertebrata</taxon>
        <taxon>Euteleostomi</taxon>
        <taxon>Mammalia</taxon>
        <taxon>Eutheria</taxon>
        <taxon>Laurasiatheria</taxon>
        <taxon>Chiroptera</taxon>
        <taxon>Yinpterochiroptera</taxon>
        <taxon>Pteropodoidea</taxon>
        <taxon>Pteropodidae</taxon>
        <taxon>Rousettinae</taxon>
        <taxon>Rousettus</taxon>
    </lineage>
</organism>
<evidence type="ECO:0000313" key="2">
    <source>
        <dbReference type="EMBL" id="KAF6401415.1"/>
    </source>
</evidence>
<reference evidence="2 3" key="1">
    <citation type="journal article" date="2020" name="Nature">
        <title>Six reference-quality genomes reveal evolution of bat adaptations.</title>
        <authorList>
            <person name="Jebb D."/>
            <person name="Huang Z."/>
            <person name="Pippel M."/>
            <person name="Hughes G.M."/>
            <person name="Lavrichenko K."/>
            <person name="Devanna P."/>
            <person name="Winkler S."/>
            <person name="Jermiin L.S."/>
            <person name="Skirmuntt E.C."/>
            <person name="Katzourakis A."/>
            <person name="Burkitt-Gray L."/>
            <person name="Ray D.A."/>
            <person name="Sullivan K.A.M."/>
            <person name="Roscito J.G."/>
            <person name="Kirilenko B.M."/>
            <person name="Davalos L.M."/>
            <person name="Corthals A.P."/>
            <person name="Power M.L."/>
            <person name="Jones G."/>
            <person name="Ransome R.D."/>
            <person name="Dechmann D.K.N."/>
            <person name="Locatelli A.G."/>
            <person name="Puechmaille S.J."/>
            <person name="Fedrigo O."/>
            <person name="Jarvis E.D."/>
            <person name="Hiller M."/>
            <person name="Vernes S.C."/>
            <person name="Myers E.W."/>
            <person name="Teeling E.C."/>
        </authorList>
    </citation>
    <scope>NUCLEOTIDE SEQUENCE [LARGE SCALE GENOMIC DNA]</scope>
    <source>
        <strain evidence="2">MRouAeg1</strain>
        <tissue evidence="2">Muscle</tissue>
    </source>
</reference>
<dbReference type="AlphaFoldDB" id="A0A7J8BSN7"/>
<dbReference type="Proteomes" id="UP000593571">
    <property type="component" value="Unassembled WGS sequence"/>
</dbReference>
<evidence type="ECO:0000256" key="1">
    <source>
        <dbReference type="SAM" id="Phobius"/>
    </source>
</evidence>
<sequence>MEPESEVMSLPLAFRRKARSRSFLRDSRGSRALPTPSFQTSRLKNCERINFCCFKPPRILVICYGCPRKLLQYFIDSLVTDKIGIVFIYKSLYIHLVFDIGQGIYFEHGSASWSFPPVCLHKLPKVYTLNTVSFSLKYSTNLKYKQKKAFKMFLDAFLFYIATYFCYFKRFYSWHYNF</sequence>
<accession>A0A7J8BSN7</accession>
<evidence type="ECO:0000313" key="3">
    <source>
        <dbReference type="Proteomes" id="UP000593571"/>
    </source>
</evidence>
<keyword evidence="1" id="KW-0812">Transmembrane</keyword>
<comment type="caution">
    <text evidence="2">The sequence shown here is derived from an EMBL/GenBank/DDBJ whole genome shotgun (WGS) entry which is preliminary data.</text>
</comment>
<keyword evidence="3" id="KW-1185">Reference proteome</keyword>
<feature type="transmembrane region" description="Helical" evidence="1">
    <location>
        <begin position="152"/>
        <end position="172"/>
    </location>
</feature>
<keyword evidence="1" id="KW-1133">Transmembrane helix</keyword>
<keyword evidence="1" id="KW-0472">Membrane</keyword>
<name>A0A7J8BSN7_ROUAE</name>
<dbReference type="EMBL" id="JACASE010000016">
    <property type="protein sequence ID" value="KAF6401415.1"/>
    <property type="molecule type" value="Genomic_DNA"/>
</dbReference>
<proteinExistence type="predicted"/>
<protein>
    <submittedName>
        <fullName evidence="2">Uncharacterized protein</fullName>
    </submittedName>
</protein>